<keyword evidence="1" id="KW-1133">Transmembrane helix</keyword>
<sequence>MTHSNEVLRRRAVARFRAVGLVAPVVVAVLLALAQFAMLPLVPGTVAVHWDLSGTPDGFGPAWTFPLLTLLVVGALSAFIAAMALAGAGRATGRQQFRILAAIVWWEIGLIGTLATGSLVLQVGVAGPEEAPGIAPLLAGGFVLGVALGALAWRITMDPPARDGDGATPAPLDLAPDERAVWLRTVALSRVGQLALWGLIVAVAAIVAVTAAAELSRSGVLGAGAWIGIGSLALVVAGVVTMTVFHVRVDDAGLTVRSAVGWPRVAVPREQIERVEVVQVDPMGEYGGWGWRFGGNGIGIVVRRGEGLRVHRRGRSAVTVTVDDADTAASLLRGITERGTTERSAG</sequence>
<feature type="domain" description="DUF1648" evidence="2">
    <location>
        <begin position="27"/>
        <end position="69"/>
    </location>
</feature>
<keyword evidence="4" id="KW-1185">Reference proteome</keyword>
<evidence type="ECO:0000313" key="3">
    <source>
        <dbReference type="EMBL" id="GGH38300.1"/>
    </source>
</evidence>
<dbReference type="InterPro" id="IPR012867">
    <property type="entry name" value="DUF1648"/>
</dbReference>
<protein>
    <recommendedName>
        <fullName evidence="2">DUF1648 domain-containing protein</fullName>
    </recommendedName>
</protein>
<comment type="caution">
    <text evidence="3">The sequence shown here is derived from an EMBL/GenBank/DDBJ whole genome shotgun (WGS) entry which is preliminary data.</text>
</comment>
<gene>
    <name evidence="3" type="ORF">GCM10010921_08790</name>
</gene>
<feature type="transmembrane region" description="Helical" evidence="1">
    <location>
        <begin position="21"/>
        <end position="42"/>
    </location>
</feature>
<feature type="transmembrane region" description="Helical" evidence="1">
    <location>
        <begin position="99"/>
        <end position="121"/>
    </location>
</feature>
<dbReference type="Proteomes" id="UP000657592">
    <property type="component" value="Unassembled WGS sequence"/>
</dbReference>
<evidence type="ECO:0000256" key="1">
    <source>
        <dbReference type="SAM" id="Phobius"/>
    </source>
</evidence>
<proteinExistence type="predicted"/>
<dbReference type="Pfam" id="PF07853">
    <property type="entry name" value="DUF1648"/>
    <property type="match status" value="1"/>
</dbReference>
<keyword evidence="1" id="KW-0812">Transmembrane</keyword>
<evidence type="ECO:0000313" key="4">
    <source>
        <dbReference type="Proteomes" id="UP000657592"/>
    </source>
</evidence>
<reference evidence="3" key="2">
    <citation type="submission" date="2020-09" db="EMBL/GenBank/DDBJ databases">
        <authorList>
            <person name="Sun Q."/>
            <person name="Zhou Y."/>
        </authorList>
    </citation>
    <scope>NUCLEOTIDE SEQUENCE</scope>
    <source>
        <strain evidence="3">CGMCC 1.15794</strain>
    </source>
</reference>
<reference evidence="3" key="1">
    <citation type="journal article" date="2014" name="Int. J. Syst. Evol. Microbiol.">
        <title>Complete genome sequence of Corynebacterium casei LMG S-19264T (=DSM 44701T), isolated from a smear-ripened cheese.</title>
        <authorList>
            <consortium name="US DOE Joint Genome Institute (JGI-PGF)"/>
            <person name="Walter F."/>
            <person name="Albersmeier A."/>
            <person name="Kalinowski J."/>
            <person name="Ruckert C."/>
        </authorList>
    </citation>
    <scope>NUCLEOTIDE SEQUENCE</scope>
    <source>
        <strain evidence="3">CGMCC 1.15794</strain>
    </source>
</reference>
<feature type="transmembrane region" description="Helical" evidence="1">
    <location>
        <begin position="225"/>
        <end position="247"/>
    </location>
</feature>
<dbReference type="EMBL" id="BMJY01000002">
    <property type="protein sequence ID" value="GGH38300.1"/>
    <property type="molecule type" value="Genomic_DNA"/>
</dbReference>
<feature type="transmembrane region" description="Helical" evidence="1">
    <location>
        <begin position="133"/>
        <end position="153"/>
    </location>
</feature>
<organism evidence="3 4">
    <name type="scientific">Microbacterium album</name>
    <dbReference type="NCBI Taxonomy" id="2053191"/>
    <lineage>
        <taxon>Bacteria</taxon>
        <taxon>Bacillati</taxon>
        <taxon>Actinomycetota</taxon>
        <taxon>Actinomycetes</taxon>
        <taxon>Micrococcales</taxon>
        <taxon>Microbacteriaceae</taxon>
        <taxon>Microbacterium</taxon>
    </lineage>
</organism>
<dbReference type="RefSeq" id="WP_188755024.1">
    <property type="nucleotide sequence ID" value="NZ_BMJY01000002.1"/>
</dbReference>
<accession>A0A917MKT6</accession>
<name>A0A917MKT6_9MICO</name>
<dbReference type="AlphaFoldDB" id="A0A917MKT6"/>
<evidence type="ECO:0000259" key="2">
    <source>
        <dbReference type="Pfam" id="PF07853"/>
    </source>
</evidence>
<feature type="transmembrane region" description="Helical" evidence="1">
    <location>
        <begin position="62"/>
        <end position="87"/>
    </location>
</feature>
<feature type="transmembrane region" description="Helical" evidence="1">
    <location>
        <begin position="194"/>
        <end position="213"/>
    </location>
</feature>
<keyword evidence="1" id="KW-0472">Membrane</keyword>